<dbReference type="InterPro" id="IPR006977">
    <property type="entry name" value="Yip1_dom"/>
</dbReference>
<organism evidence="7 8">
    <name type="scientific">Methanosarcina barkeri 3</name>
    <dbReference type="NCBI Taxonomy" id="1434107"/>
    <lineage>
        <taxon>Archaea</taxon>
        <taxon>Methanobacteriati</taxon>
        <taxon>Methanobacteriota</taxon>
        <taxon>Stenosarchaea group</taxon>
        <taxon>Methanomicrobia</taxon>
        <taxon>Methanosarcinales</taxon>
        <taxon>Methanosarcinaceae</taxon>
        <taxon>Methanosarcina</taxon>
    </lineage>
</organism>
<feature type="domain" description="Yip1" evidence="6">
    <location>
        <begin position="8"/>
        <end position="182"/>
    </location>
</feature>
<gene>
    <name evidence="7" type="ORF">MSBR3_2377</name>
</gene>
<dbReference type="EMBL" id="CP009517">
    <property type="protein sequence ID" value="AKB82955.1"/>
    <property type="molecule type" value="Genomic_DNA"/>
</dbReference>
<dbReference type="AlphaFoldDB" id="A0A0E3WX85"/>
<dbReference type="GeneID" id="24789966"/>
<keyword evidence="4 5" id="KW-0472">Membrane</keyword>
<evidence type="ECO:0000256" key="4">
    <source>
        <dbReference type="ARBA" id="ARBA00023136"/>
    </source>
</evidence>
<dbReference type="PATRIC" id="fig|1434107.4.peg.3000"/>
<feature type="transmembrane region" description="Helical" evidence="5">
    <location>
        <begin position="31"/>
        <end position="55"/>
    </location>
</feature>
<dbReference type="OrthoDB" id="137882at2157"/>
<protein>
    <recommendedName>
        <fullName evidence="6">Yip1 domain-containing protein</fullName>
    </recommendedName>
</protein>
<name>A0A0E3WX85_METBA</name>
<reference evidence="7" key="1">
    <citation type="submission" date="2014-07" db="EMBL/GenBank/DDBJ databases">
        <title>Methanogenic archaea and the global carbon cycle.</title>
        <authorList>
            <person name="Henriksen J.R."/>
            <person name="Luke J."/>
            <person name="Reinhart S."/>
            <person name="Benedict M.N."/>
            <person name="Youngblut N.D."/>
            <person name="Metcalf M.E."/>
            <person name="Whitaker R.J."/>
            <person name="Metcalf W.W."/>
        </authorList>
    </citation>
    <scope>NUCLEOTIDE SEQUENCE [LARGE SCALE GENOMIC DNA]</scope>
    <source>
        <strain evidence="7">3</strain>
    </source>
</reference>
<comment type="subcellular location">
    <subcellularLocation>
        <location evidence="1">Membrane</location>
        <topology evidence="1">Multi-pass membrane protein</topology>
    </subcellularLocation>
</comment>
<evidence type="ECO:0000313" key="8">
    <source>
        <dbReference type="Proteomes" id="UP000033066"/>
    </source>
</evidence>
<keyword evidence="2 5" id="KW-0812">Transmembrane</keyword>
<evidence type="ECO:0000259" key="6">
    <source>
        <dbReference type="Pfam" id="PF04893"/>
    </source>
</evidence>
<dbReference type="KEGG" id="mbak:MSBR3_2377"/>
<dbReference type="HOGENOM" id="CLU_118418_0_0_2"/>
<feature type="transmembrane region" description="Helical" evidence="5">
    <location>
        <begin position="166"/>
        <end position="189"/>
    </location>
</feature>
<dbReference type="Proteomes" id="UP000033066">
    <property type="component" value="Chromosome"/>
</dbReference>
<dbReference type="RefSeq" id="WP_048108604.1">
    <property type="nucleotide sequence ID" value="NZ_CP009517.1"/>
</dbReference>
<evidence type="ECO:0000313" key="7">
    <source>
        <dbReference type="EMBL" id="AKB82955.1"/>
    </source>
</evidence>
<evidence type="ECO:0000256" key="5">
    <source>
        <dbReference type="SAM" id="Phobius"/>
    </source>
</evidence>
<keyword evidence="8" id="KW-1185">Reference proteome</keyword>
<dbReference type="GO" id="GO:0016020">
    <property type="term" value="C:membrane"/>
    <property type="evidence" value="ECO:0007669"/>
    <property type="project" value="UniProtKB-SubCell"/>
</dbReference>
<feature type="transmembrane region" description="Helical" evidence="5">
    <location>
        <begin position="76"/>
        <end position="107"/>
    </location>
</feature>
<accession>A0A0E3WX85</accession>
<proteinExistence type="predicted"/>
<feature type="transmembrane region" description="Helical" evidence="5">
    <location>
        <begin position="122"/>
        <end position="145"/>
    </location>
</feature>
<dbReference type="STRING" id="1434107.MSBR3_2377"/>
<dbReference type="Pfam" id="PF04893">
    <property type="entry name" value="Yip1"/>
    <property type="match status" value="1"/>
</dbReference>
<keyword evidence="3 5" id="KW-1133">Transmembrane helix</keyword>
<sequence length="206" mass="22690">MGYIETWKEVMQRPSDFYRGMPKTGGYTDPLTFAAISFIIYALLAALLTVLFGSGTHMGGMYDGMYEGMYGSVRGLGFFAILMTVILTPIAGIISLFIEAAILYIIYKVLGGVGSYEGTVRFISYATAVMVLSWIPIIGWIAGIYEIYLYIVGGMYVHEVSMLRSAIAVLLPMLLVILLIAIVMAWLFAFSGLFFSRIFSNGVILL</sequence>
<evidence type="ECO:0000256" key="1">
    <source>
        <dbReference type="ARBA" id="ARBA00004141"/>
    </source>
</evidence>
<evidence type="ECO:0000256" key="2">
    <source>
        <dbReference type="ARBA" id="ARBA00022692"/>
    </source>
</evidence>
<evidence type="ECO:0000256" key="3">
    <source>
        <dbReference type="ARBA" id="ARBA00022989"/>
    </source>
</evidence>